<dbReference type="EMBL" id="CP092872">
    <property type="protein sequence ID" value="UYV72808.1"/>
    <property type="molecule type" value="Genomic_DNA"/>
</dbReference>
<dbReference type="Proteomes" id="UP001235939">
    <property type="component" value="Chromosome 10"/>
</dbReference>
<organism evidence="1 2">
    <name type="scientific">Cordylochernes scorpioides</name>
    <dbReference type="NCBI Taxonomy" id="51811"/>
    <lineage>
        <taxon>Eukaryota</taxon>
        <taxon>Metazoa</taxon>
        <taxon>Ecdysozoa</taxon>
        <taxon>Arthropoda</taxon>
        <taxon>Chelicerata</taxon>
        <taxon>Arachnida</taxon>
        <taxon>Pseudoscorpiones</taxon>
        <taxon>Cheliferoidea</taxon>
        <taxon>Chernetidae</taxon>
        <taxon>Cordylochernes</taxon>
    </lineage>
</organism>
<name>A0ABY6KYP8_9ARAC</name>
<accession>A0ABY6KYP8</accession>
<protein>
    <submittedName>
        <fullName evidence="1">K02A2.6-like</fullName>
    </submittedName>
</protein>
<keyword evidence="2" id="KW-1185">Reference proteome</keyword>
<reference evidence="1 2" key="1">
    <citation type="submission" date="2022-01" db="EMBL/GenBank/DDBJ databases">
        <title>A chromosomal length assembly of Cordylochernes scorpioides.</title>
        <authorList>
            <person name="Zeh D."/>
            <person name="Zeh J."/>
        </authorList>
    </citation>
    <scope>NUCLEOTIDE SEQUENCE [LARGE SCALE GENOMIC DNA]</scope>
    <source>
        <strain evidence="1">IN4F17</strain>
        <tissue evidence="1">Whole Body</tissue>
    </source>
</reference>
<proteinExistence type="predicted"/>
<sequence>MKNEGKCEWCGQEQVYGFLNEYQSVFQETEVITEKIKLRVYPEHPRILVLPKRGVSHLCKDVQCELENRVNQDIITKINLDTDWVHSMVIERKKSGIIQICLDPHNSSEIIRSLETLGYELDELSDIIIGKILSDKLDKTTKRSWNMTIDSNHIPSSSELLKFLENNAKALNTS</sequence>
<gene>
    <name evidence="1" type="ORF">LAZ67_10000831</name>
</gene>
<evidence type="ECO:0000313" key="2">
    <source>
        <dbReference type="Proteomes" id="UP001235939"/>
    </source>
</evidence>
<evidence type="ECO:0000313" key="1">
    <source>
        <dbReference type="EMBL" id="UYV72808.1"/>
    </source>
</evidence>